<keyword evidence="2" id="KW-1185">Reference proteome</keyword>
<feature type="non-terminal residue" evidence="1">
    <location>
        <position position="304"/>
    </location>
</feature>
<gene>
    <name evidence="1" type="ORF">TSAR_011905</name>
</gene>
<dbReference type="AlphaFoldDB" id="A0A232F196"/>
<dbReference type="Proteomes" id="UP000215335">
    <property type="component" value="Unassembled WGS sequence"/>
</dbReference>
<protein>
    <submittedName>
        <fullName evidence="1">Uncharacterized protein</fullName>
    </submittedName>
</protein>
<name>A0A232F196_9HYME</name>
<reference evidence="1 2" key="1">
    <citation type="journal article" date="2017" name="Curr. Biol.">
        <title>The Evolution of Venom by Co-option of Single-Copy Genes.</title>
        <authorList>
            <person name="Martinson E.O."/>
            <person name="Mrinalini"/>
            <person name="Kelkar Y.D."/>
            <person name="Chang C.H."/>
            <person name="Werren J.H."/>
        </authorList>
    </citation>
    <scope>NUCLEOTIDE SEQUENCE [LARGE SCALE GENOMIC DNA]</scope>
    <source>
        <strain evidence="1 2">Alberta</strain>
        <tissue evidence="1">Whole body</tissue>
    </source>
</reference>
<accession>A0A232F196</accession>
<proteinExistence type="predicted"/>
<sequence length="304" mass="35092">MGYGLSPDSTTNRTFEDYSPEDVRELWKEDTFSTGILTFKDSKLSLPYPKAKALQKQSNHAPTWFTKAVPIKFIRGNALPIVETFLEKKCPGQQCYTHNSVESVRMDVYVYVYRNIYGTTTSISIKLDMHIYFWILNSGKNKDKITYFSSFGNQDRPLKIKKIRTFPSMLSIWMTNSITNSGDDTPAIFSAVFVITDHREKRWVELLIPNFFHGLRGPRSSVILHRGFEGFSEVLKCMKEMRNGSASSFTIWESVIEVQFSLSRAREALRFLLPCAFIPMHNSVPEHARHKLYNNDSTRARNIE</sequence>
<evidence type="ECO:0000313" key="2">
    <source>
        <dbReference type="Proteomes" id="UP000215335"/>
    </source>
</evidence>
<evidence type="ECO:0000313" key="1">
    <source>
        <dbReference type="EMBL" id="OXU24320.1"/>
    </source>
</evidence>
<dbReference type="EMBL" id="NNAY01001336">
    <property type="protein sequence ID" value="OXU24320.1"/>
    <property type="molecule type" value="Genomic_DNA"/>
</dbReference>
<organism evidence="1 2">
    <name type="scientific">Trichomalopsis sarcophagae</name>
    <dbReference type="NCBI Taxonomy" id="543379"/>
    <lineage>
        <taxon>Eukaryota</taxon>
        <taxon>Metazoa</taxon>
        <taxon>Ecdysozoa</taxon>
        <taxon>Arthropoda</taxon>
        <taxon>Hexapoda</taxon>
        <taxon>Insecta</taxon>
        <taxon>Pterygota</taxon>
        <taxon>Neoptera</taxon>
        <taxon>Endopterygota</taxon>
        <taxon>Hymenoptera</taxon>
        <taxon>Apocrita</taxon>
        <taxon>Proctotrupomorpha</taxon>
        <taxon>Chalcidoidea</taxon>
        <taxon>Pteromalidae</taxon>
        <taxon>Pteromalinae</taxon>
        <taxon>Trichomalopsis</taxon>
    </lineage>
</organism>
<comment type="caution">
    <text evidence="1">The sequence shown here is derived from an EMBL/GenBank/DDBJ whole genome shotgun (WGS) entry which is preliminary data.</text>
</comment>